<evidence type="ECO:0000256" key="1">
    <source>
        <dbReference type="SAM" id="MobiDB-lite"/>
    </source>
</evidence>
<dbReference type="EMBL" id="CM017325">
    <property type="protein sequence ID" value="KAE8055893.1"/>
    <property type="molecule type" value="Genomic_DNA"/>
</dbReference>
<gene>
    <name evidence="2" type="ORF">FH972_012704</name>
</gene>
<evidence type="ECO:0000313" key="2">
    <source>
        <dbReference type="EMBL" id="KAE8055893.1"/>
    </source>
</evidence>
<feature type="region of interest" description="Disordered" evidence="1">
    <location>
        <begin position="54"/>
        <end position="105"/>
    </location>
</feature>
<dbReference type="Proteomes" id="UP000327013">
    <property type="component" value="Chromosome 5"/>
</dbReference>
<keyword evidence="3" id="KW-1185">Reference proteome</keyword>
<accession>A0A5N6R658</accession>
<name>A0A5N6R658_9ROSI</name>
<feature type="compositionally biased region" description="Basic and acidic residues" evidence="1">
    <location>
        <begin position="94"/>
        <end position="105"/>
    </location>
</feature>
<evidence type="ECO:0000313" key="3">
    <source>
        <dbReference type="Proteomes" id="UP000327013"/>
    </source>
</evidence>
<sequence length="105" mass="12066">MTSFEGDWARGASCVGVAHAVRSWGWRPRPCSPSSGCSEFPTGFEDRVSKSVRGRIKEKGKEHNKEIGKWEEEEDRREAEQVYENTKTVQEKLTQSDREETEKEC</sequence>
<dbReference type="AlphaFoldDB" id="A0A5N6R658"/>
<protein>
    <submittedName>
        <fullName evidence="2">Uncharacterized protein</fullName>
    </submittedName>
</protein>
<feature type="compositionally biased region" description="Basic and acidic residues" evidence="1">
    <location>
        <begin position="54"/>
        <end position="80"/>
    </location>
</feature>
<organism evidence="2 3">
    <name type="scientific">Carpinus fangiana</name>
    <dbReference type="NCBI Taxonomy" id="176857"/>
    <lineage>
        <taxon>Eukaryota</taxon>
        <taxon>Viridiplantae</taxon>
        <taxon>Streptophyta</taxon>
        <taxon>Embryophyta</taxon>
        <taxon>Tracheophyta</taxon>
        <taxon>Spermatophyta</taxon>
        <taxon>Magnoliopsida</taxon>
        <taxon>eudicotyledons</taxon>
        <taxon>Gunneridae</taxon>
        <taxon>Pentapetalae</taxon>
        <taxon>rosids</taxon>
        <taxon>fabids</taxon>
        <taxon>Fagales</taxon>
        <taxon>Betulaceae</taxon>
        <taxon>Carpinus</taxon>
    </lineage>
</organism>
<proteinExistence type="predicted"/>
<reference evidence="2 3" key="1">
    <citation type="submission" date="2019-06" db="EMBL/GenBank/DDBJ databases">
        <title>A chromosomal-level reference genome of Carpinus fangiana (Coryloideae, Betulaceae).</title>
        <authorList>
            <person name="Yang X."/>
            <person name="Wang Z."/>
            <person name="Zhang L."/>
            <person name="Hao G."/>
            <person name="Liu J."/>
            <person name="Yang Y."/>
        </authorList>
    </citation>
    <scope>NUCLEOTIDE SEQUENCE [LARGE SCALE GENOMIC DNA]</scope>
    <source>
        <strain evidence="2">Cfa_2016G</strain>
        <tissue evidence="2">Leaf</tissue>
    </source>
</reference>